<dbReference type="Proteomes" id="UP000823775">
    <property type="component" value="Unassembled WGS sequence"/>
</dbReference>
<gene>
    <name evidence="1" type="ORF">HAX54_037001</name>
</gene>
<accession>A0ABS8VII0</accession>
<protein>
    <submittedName>
        <fullName evidence="1">Uncharacterized protein</fullName>
    </submittedName>
</protein>
<feature type="non-terminal residue" evidence="1">
    <location>
        <position position="1"/>
    </location>
</feature>
<dbReference type="EMBL" id="JACEIK010004926">
    <property type="protein sequence ID" value="MCD9646818.1"/>
    <property type="molecule type" value="Genomic_DNA"/>
</dbReference>
<sequence length="58" mass="6655">IINEMQKFIHELEKNFKENVSTISSHSGKELAKAIPRGKKLGTELELEHSTDPKKKYC</sequence>
<evidence type="ECO:0000313" key="1">
    <source>
        <dbReference type="EMBL" id="MCD9646818.1"/>
    </source>
</evidence>
<keyword evidence="2" id="KW-1185">Reference proteome</keyword>
<evidence type="ECO:0000313" key="2">
    <source>
        <dbReference type="Proteomes" id="UP000823775"/>
    </source>
</evidence>
<proteinExistence type="predicted"/>
<reference evidence="1 2" key="1">
    <citation type="journal article" date="2021" name="BMC Genomics">
        <title>Datura genome reveals duplications of psychoactive alkaloid biosynthetic genes and high mutation rate following tissue culture.</title>
        <authorList>
            <person name="Rajewski A."/>
            <person name="Carter-House D."/>
            <person name="Stajich J."/>
            <person name="Litt A."/>
        </authorList>
    </citation>
    <scope>NUCLEOTIDE SEQUENCE [LARGE SCALE GENOMIC DNA]</scope>
    <source>
        <strain evidence="1">AR-01</strain>
    </source>
</reference>
<name>A0ABS8VII0_DATST</name>
<organism evidence="1 2">
    <name type="scientific">Datura stramonium</name>
    <name type="common">Jimsonweed</name>
    <name type="synonym">Common thornapple</name>
    <dbReference type="NCBI Taxonomy" id="4076"/>
    <lineage>
        <taxon>Eukaryota</taxon>
        <taxon>Viridiplantae</taxon>
        <taxon>Streptophyta</taxon>
        <taxon>Embryophyta</taxon>
        <taxon>Tracheophyta</taxon>
        <taxon>Spermatophyta</taxon>
        <taxon>Magnoliopsida</taxon>
        <taxon>eudicotyledons</taxon>
        <taxon>Gunneridae</taxon>
        <taxon>Pentapetalae</taxon>
        <taxon>asterids</taxon>
        <taxon>lamiids</taxon>
        <taxon>Solanales</taxon>
        <taxon>Solanaceae</taxon>
        <taxon>Solanoideae</taxon>
        <taxon>Datureae</taxon>
        <taxon>Datura</taxon>
    </lineage>
</organism>
<comment type="caution">
    <text evidence="1">The sequence shown here is derived from an EMBL/GenBank/DDBJ whole genome shotgun (WGS) entry which is preliminary data.</text>
</comment>